<comment type="caution">
    <text evidence="2">The sequence shown here is derived from an EMBL/GenBank/DDBJ whole genome shotgun (WGS) entry which is preliminary data.</text>
</comment>
<proteinExistence type="predicted"/>
<dbReference type="EMBL" id="MLCF01000115">
    <property type="protein sequence ID" value="OIV36084.1"/>
    <property type="molecule type" value="Genomic_DNA"/>
</dbReference>
<organism evidence="2 3">
    <name type="scientific">Mangrovactinospora gilvigrisea</name>
    <dbReference type="NCBI Taxonomy" id="1428644"/>
    <lineage>
        <taxon>Bacteria</taxon>
        <taxon>Bacillati</taxon>
        <taxon>Actinomycetota</taxon>
        <taxon>Actinomycetes</taxon>
        <taxon>Kitasatosporales</taxon>
        <taxon>Streptomycetaceae</taxon>
        <taxon>Mangrovactinospora</taxon>
    </lineage>
</organism>
<keyword evidence="3" id="KW-1185">Reference proteome</keyword>
<evidence type="ECO:0000313" key="3">
    <source>
        <dbReference type="Proteomes" id="UP000243342"/>
    </source>
</evidence>
<dbReference type="STRING" id="1428644.BIV57_18160"/>
<dbReference type="RefSeq" id="WP_071657953.1">
    <property type="nucleotide sequence ID" value="NZ_MLCF01000115.1"/>
</dbReference>
<sequence>MPVEEADPAPQLTERQQAALRRDAAAERARGNEALAQLFERTAQEGFPEPADCASWEDISERLWAKHLGGGNHGHVA</sequence>
<evidence type="ECO:0000313" key="2">
    <source>
        <dbReference type="EMBL" id="OIV36084.1"/>
    </source>
</evidence>
<protein>
    <submittedName>
        <fullName evidence="2">Uncharacterized protein</fullName>
    </submittedName>
</protein>
<name>A0A1J7C3F6_9ACTN</name>
<dbReference type="AlphaFoldDB" id="A0A1J7C3F6"/>
<accession>A0A1J7C3F6</accession>
<gene>
    <name evidence="2" type="ORF">BIV57_18160</name>
</gene>
<reference evidence="2 3" key="1">
    <citation type="submission" date="2016-10" db="EMBL/GenBank/DDBJ databases">
        <title>Genome sequence of Streptomyces gilvigriseus MUSC 26.</title>
        <authorList>
            <person name="Lee L.-H."/>
            <person name="Ser H.-L."/>
        </authorList>
    </citation>
    <scope>NUCLEOTIDE SEQUENCE [LARGE SCALE GENOMIC DNA]</scope>
    <source>
        <strain evidence="2 3">MUSC 26</strain>
    </source>
</reference>
<feature type="region of interest" description="Disordered" evidence="1">
    <location>
        <begin position="1"/>
        <end position="28"/>
    </location>
</feature>
<dbReference type="Proteomes" id="UP000243342">
    <property type="component" value="Unassembled WGS sequence"/>
</dbReference>
<evidence type="ECO:0000256" key="1">
    <source>
        <dbReference type="SAM" id="MobiDB-lite"/>
    </source>
</evidence>
<dbReference type="OrthoDB" id="3855102at2"/>